<protein>
    <submittedName>
        <fullName evidence="19">Similar to Probable alpha/beta-glucosidase agdC acc. no. Q0CMA7</fullName>
    </submittedName>
</protein>
<evidence type="ECO:0000256" key="11">
    <source>
        <dbReference type="ARBA" id="ARBA00023316"/>
    </source>
</evidence>
<feature type="domain" description="Glycoside hydrolase family 31 TIM barrel" evidence="16">
    <location>
        <begin position="264"/>
        <end position="678"/>
    </location>
</feature>
<keyword evidence="8" id="KW-0325">Glycoprotein</keyword>
<dbReference type="Proteomes" id="UP000018144">
    <property type="component" value="Unassembled WGS sequence"/>
</dbReference>
<feature type="domain" description="Glycoside hydrolase family 31 N-terminal" evidence="17">
    <location>
        <begin position="88"/>
        <end position="221"/>
    </location>
</feature>
<dbReference type="GO" id="GO:0005576">
    <property type="term" value="C:extracellular region"/>
    <property type="evidence" value="ECO:0007669"/>
    <property type="project" value="UniProtKB-SubCell"/>
</dbReference>
<dbReference type="PANTHER" id="PTHR22762:SF67">
    <property type="entry name" value="ALPHA_BETA-GLUCOSIDASE AGDC-RELATED"/>
    <property type="match status" value="1"/>
</dbReference>
<dbReference type="PANTHER" id="PTHR22762">
    <property type="entry name" value="ALPHA-GLUCOSIDASE"/>
    <property type="match status" value="1"/>
</dbReference>
<dbReference type="AlphaFoldDB" id="U4LT54"/>
<keyword evidence="7 14" id="KW-0378">Hydrolase</keyword>
<comment type="subcellular location">
    <subcellularLocation>
        <location evidence="3">Secreted</location>
    </subcellularLocation>
</comment>
<keyword evidence="5" id="KW-0964">Secreted</keyword>
<keyword evidence="12" id="KW-0624">Polysaccharide degradation</keyword>
<evidence type="ECO:0000256" key="5">
    <source>
        <dbReference type="ARBA" id="ARBA00022525"/>
    </source>
</evidence>
<dbReference type="EMBL" id="HF935442">
    <property type="protein sequence ID" value="CCX30586.1"/>
    <property type="molecule type" value="Genomic_DNA"/>
</dbReference>
<reference evidence="19 20" key="1">
    <citation type="journal article" date="2013" name="PLoS Genet.">
        <title>The genome and development-dependent transcriptomes of Pyronema confluens: a window into fungal evolution.</title>
        <authorList>
            <person name="Traeger S."/>
            <person name="Altegoer F."/>
            <person name="Freitag M."/>
            <person name="Gabaldon T."/>
            <person name="Kempken F."/>
            <person name="Kumar A."/>
            <person name="Marcet-Houben M."/>
            <person name="Poggeler S."/>
            <person name="Stajich J.E."/>
            <person name="Nowrousian M."/>
        </authorList>
    </citation>
    <scope>NUCLEOTIDE SEQUENCE [LARGE SCALE GENOMIC DNA]</scope>
    <source>
        <strain evidence="20">CBS 100304</strain>
        <tissue evidence="19">Vegetative mycelium</tissue>
    </source>
</reference>
<evidence type="ECO:0000256" key="8">
    <source>
        <dbReference type="ARBA" id="ARBA00023180"/>
    </source>
</evidence>
<gene>
    <name evidence="19" type="ORF">PCON_08785</name>
</gene>
<keyword evidence="11" id="KW-0961">Cell wall biogenesis/degradation</keyword>
<evidence type="ECO:0000256" key="7">
    <source>
        <dbReference type="ARBA" id="ARBA00022801"/>
    </source>
</evidence>
<feature type="domain" description="Glycosyl hydrolase family 31 C-terminal" evidence="18">
    <location>
        <begin position="686"/>
        <end position="772"/>
    </location>
</feature>
<sequence>MWGSKLKSLALAVSLLSPAALAGLTPGTEKCKGYSAANVKKTGSGLSADLNLIGAGCGIYGEDLKQLKLEVNYDTEERLHVKIIDPKNQRYEVPNFTLPRPAESHVKVGHSDIHFELQEKPFAFAVTRKSTGEKLFQTDGAFIFEDQYIRIATKLAKDPAVYGLGEHTSSFKLPTTNYTRTLWNRDSYGVPENSNLYSAHPVYYEHREKGTHGVFLVNSNGMDIKIDNEVLEYNIIGGILDFYFLAGPTPANVASQYAEVVGLPAIPAYWGLGSHQCRYGYRDWIDVAEVVANYSAAAIPLETMWTDIDYMYNRWVFTLDPERFPLDKMRRIIDNLHKNDQKYIMMIDPAVAYQPYPAFERGVEKGIFLKEANGDIHKGVVWPGVTAFPDWFHPNATEYWTDEFARFFNADNGVNIDGSWIDMNEPANFCSYPCTDPEAEAIAQQMPPARLPVREPPRPIAGFPETETQQKSVKARSFGTAMEMLETRSKVTKRAAPKKDIISPPYAIKNDVAYGLSDRTVHTDIAHADGHLEYDVHNLYGTSMSTATYDAMLSRRPGKRPFIITRSTFAGAGHKVGKWLGDNLSTWHHYRNSISGVLQFNALYQIPLVGADVCGFGGNTTETLCARWTALGAFAPFFRNHNGDTSISQEPYRWPLAASAARKATGIRYSLLDYLYTAMWRQSTTGVPSVSPLWFQYPQDKKVWGMDLQYLYGPSIVVAPVTVENSTSVDIYLPKDIWYDFNTHQPVKSGNQTINNVAFDEIPLFIRGGSILPVRKSQGAMTTAEVRKRDFELVIVPNAKGEASGELYLDDGESLVQQGTTHVEFSYKNGKLRSKGSYGYNAGVKITGVKVLGGKRMVKQAEVALGLDKDFSADC</sequence>
<evidence type="ECO:0000313" key="20">
    <source>
        <dbReference type="Proteomes" id="UP000018144"/>
    </source>
</evidence>
<comment type="catalytic activity">
    <reaction evidence="1">
        <text>Hydrolysis of terminal, non-reducing beta-D-glucosyl residues with release of beta-D-glucose.</text>
        <dbReference type="EC" id="3.2.1.21"/>
    </reaction>
</comment>
<dbReference type="OMA" id="YKGAVWP"/>
<dbReference type="STRING" id="1076935.U4LT54"/>
<comment type="similarity">
    <text evidence="4 14">Belongs to the glycosyl hydrolase 31 family.</text>
</comment>
<dbReference type="GO" id="GO:0071555">
    <property type="term" value="P:cell wall organization"/>
    <property type="evidence" value="ECO:0007669"/>
    <property type="project" value="UniProtKB-KW"/>
</dbReference>
<evidence type="ECO:0000256" key="2">
    <source>
        <dbReference type="ARBA" id="ARBA00001657"/>
    </source>
</evidence>
<dbReference type="InterPro" id="IPR011013">
    <property type="entry name" value="Gal_mutarotase_sf_dom"/>
</dbReference>
<comment type="catalytic activity">
    <reaction evidence="2">
        <text>Hydrolysis of terminal, non-reducing (1-&gt;4)-linked alpha-D-glucose residues with release of alpha-D-glucose.</text>
        <dbReference type="EC" id="3.2.1.20"/>
    </reaction>
</comment>
<keyword evidence="20" id="KW-1185">Reference proteome</keyword>
<evidence type="ECO:0000256" key="10">
    <source>
        <dbReference type="ARBA" id="ARBA00023295"/>
    </source>
</evidence>
<dbReference type="Pfam" id="PF13802">
    <property type="entry name" value="Gal_mutarotas_2"/>
    <property type="match status" value="1"/>
</dbReference>
<keyword evidence="9" id="KW-0119">Carbohydrate metabolism</keyword>
<dbReference type="InterPro" id="IPR013780">
    <property type="entry name" value="Glyco_hydro_b"/>
</dbReference>
<dbReference type="InterPro" id="IPR048395">
    <property type="entry name" value="Glyco_hydro_31_C"/>
</dbReference>
<keyword evidence="10 14" id="KW-0326">Glycosidase</keyword>
<comment type="function">
    <text evidence="13">Glucosidase involved in the degradation of cellulosic biomass. Has both alpha- and beta-glucosidase activity.</text>
</comment>
<dbReference type="SUPFAM" id="SSF51011">
    <property type="entry name" value="Glycosyl hydrolase domain"/>
    <property type="match status" value="1"/>
</dbReference>
<dbReference type="Pfam" id="PF01055">
    <property type="entry name" value="Glyco_hydro_31_2nd"/>
    <property type="match status" value="1"/>
</dbReference>
<dbReference type="InterPro" id="IPR030459">
    <property type="entry name" value="Glyco_hydro_31_CS"/>
</dbReference>
<evidence type="ECO:0000256" key="15">
    <source>
        <dbReference type="SAM" id="SignalP"/>
    </source>
</evidence>
<evidence type="ECO:0000256" key="13">
    <source>
        <dbReference type="ARBA" id="ARBA00025512"/>
    </source>
</evidence>
<dbReference type="OrthoDB" id="5839090at2759"/>
<dbReference type="InterPro" id="IPR000322">
    <property type="entry name" value="Glyco_hydro_31_TIM"/>
</dbReference>
<dbReference type="CDD" id="cd14752">
    <property type="entry name" value="GH31_N"/>
    <property type="match status" value="1"/>
</dbReference>
<name>U4LT54_PYROM</name>
<dbReference type="CDD" id="cd06602">
    <property type="entry name" value="GH31_MGAM_SI_GAA"/>
    <property type="match status" value="1"/>
</dbReference>
<evidence type="ECO:0000259" key="17">
    <source>
        <dbReference type="Pfam" id="PF13802"/>
    </source>
</evidence>
<evidence type="ECO:0000313" key="19">
    <source>
        <dbReference type="EMBL" id="CCX30586.1"/>
    </source>
</evidence>
<dbReference type="InterPro" id="IPR025887">
    <property type="entry name" value="Glyco_hydro_31_N_dom"/>
</dbReference>
<evidence type="ECO:0000256" key="1">
    <source>
        <dbReference type="ARBA" id="ARBA00000448"/>
    </source>
</evidence>
<dbReference type="GO" id="GO:0004558">
    <property type="term" value="F:alpha-1,4-glucosidase activity"/>
    <property type="evidence" value="ECO:0007669"/>
    <property type="project" value="UniProtKB-EC"/>
</dbReference>
<evidence type="ECO:0000256" key="3">
    <source>
        <dbReference type="ARBA" id="ARBA00004613"/>
    </source>
</evidence>
<dbReference type="SUPFAM" id="SSF51445">
    <property type="entry name" value="(Trans)glycosidases"/>
    <property type="match status" value="1"/>
</dbReference>
<dbReference type="Gene3D" id="3.20.20.80">
    <property type="entry name" value="Glycosidases"/>
    <property type="match status" value="2"/>
</dbReference>
<accession>U4LT54</accession>
<dbReference type="GO" id="GO:0000272">
    <property type="term" value="P:polysaccharide catabolic process"/>
    <property type="evidence" value="ECO:0007669"/>
    <property type="project" value="UniProtKB-KW"/>
</dbReference>
<evidence type="ECO:0000259" key="18">
    <source>
        <dbReference type="Pfam" id="PF21365"/>
    </source>
</evidence>
<evidence type="ECO:0000256" key="6">
    <source>
        <dbReference type="ARBA" id="ARBA00022729"/>
    </source>
</evidence>
<dbReference type="SUPFAM" id="SSF74650">
    <property type="entry name" value="Galactose mutarotase-like"/>
    <property type="match status" value="1"/>
</dbReference>
<feature type="signal peptide" evidence="15">
    <location>
        <begin position="1"/>
        <end position="22"/>
    </location>
</feature>
<keyword evidence="6 15" id="KW-0732">Signal</keyword>
<evidence type="ECO:0000256" key="4">
    <source>
        <dbReference type="ARBA" id="ARBA00007806"/>
    </source>
</evidence>
<evidence type="ECO:0000256" key="9">
    <source>
        <dbReference type="ARBA" id="ARBA00023277"/>
    </source>
</evidence>
<dbReference type="eggNOG" id="KOG1065">
    <property type="taxonomic scope" value="Eukaryota"/>
</dbReference>
<dbReference type="PROSITE" id="PS00707">
    <property type="entry name" value="GLYCOSYL_HYDROL_F31_2"/>
    <property type="match status" value="1"/>
</dbReference>
<organism evidence="19 20">
    <name type="scientific">Pyronema omphalodes (strain CBS 100304)</name>
    <name type="common">Pyronema confluens</name>
    <dbReference type="NCBI Taxonomy" id="1076935"/>
    <lineage>
        <taxon>Eukaryota</taxon>
        <taxon>Fungi</taxon>
        <taxon>Dikarya</taxon>
        <taxon>Ascomycota</taxon>
        <taxon>Pezizomycotina</taxon>
        <taxon>Pezizomycetes</taxon>
        <taxon>Pezizales</taxon>
        <taxon>Pyronemataceae</taxon>
        <taxon>Pyronema</taxon>
    </lineage>
</organism>
<dbReference type="Gene3D" id="2.60.40.1760">
    <property type="entry name" value="glycosyl hydrolase (family 31)"/>
    <property type="match status" value="1"/>
</dbReference>
<dbReference type="GO" id="GO:0030246">
    <property type="term" value="F:carbohydrate binding"/>
    <property type="evidence" value="ECO:0007669"/>
    <property type="project" value="InterPro"/>
</dbReference>
<dbReference type="Pfam" id="PF21365">
    <property type="entry name" value="Glyco_hydro_31_3rd"/>
    <property type="match status" value="1"/>
</dbReference>
<proteinExistence type="inferred from homology"/>
<dbReference type="InterPro" id="IPR017853">
    <property type="entry name" value="GH"/>
</dbReference>
<dbReference type="Gene3D" id="2.60.40.1180">
    <property type="entry name" value="Golgi alpha-mannosidase II"/>
    <property type="match status" value="2"/>
</dbReference>
<evidence type="ECO:0000256" key="12">
    <source>
        <dbReference type="ARBA" id="ARBA00023326"/>
    </source>
</evidence>
<feature type="chain" id="PRO_5004651754" evidence="15">
    <location>
        <begin position="23"/>
        <end position="875"/>
    </location>
</feature>
<evidence type="ECO:0000256" key="14">
    <source>
        <dbReference type="RuleBase" id="RU361185"/>
    </source>
</evidence>
<evidence type="ECO:0000259" key="16">
    <source>
        <dbReference type="Pfam" id="PF01055"/>
    </source>
</evidence>
<dbReference type="GO" id="GO:0008422">
    <property type="term" value="F:beta-glucosidase activity"/>
    <property type="evidence" value="ECO:0007669"/>
    <property type="project" value="UniProtKB-EC"/>
</dbReference>